<sequence>MAPGGAGRAAKRKTSKTVAVATELKWRLAAQDGAPGGLLGFCLAVLWQCQADTTMVGNLVVMLNLID</sequence>
<reference evidence="1 2" key="1">
    <citation type="submission" date="2019-04" db="EMBL/GenBank/DDBJ databases">
        <title>An improved genome assembly and genetic linkage map for asparagus bean, Vigna unguiculata ssp. sesquipedialis.</title>
        <authorList>
            <person name="Xia Q."/>
            <person name="Zhang R."/>
            <person name="Dong Y."/>
        </authorList>
    </citation>
    <scope>NUCLEOTIDE SEQUENCE [LARGE SCALE GENOMIC DNA]</scope>
    <source>
        <tissue evidence="1">Leaf</tissue>
    </source>
</reference>
<evidence type="ECO:0000313" key="1">
    <source>
        <dbReference type="EMBL" id="QCD90282.1"/>
    </source>
</evidence>
<dbReference type="EMBL" id="CP039348">
    <property type="protein sequence ID" value="QCD90282.1"/>
    <property type="molecule type" value="Genomic_DNA"/>
</dbReference>
<keyword evidence="2" id="KW-1185">Reference proteome</keyword>
<evidence type="ECO:0000313" key="2">
    <source>
        <dbReference type="Proteomes" id="UP000501690"/>
    </source>
</evidence>
<dbReference type="Proteomes" id="UP000501690">
    <property type="component" value="Linkage Group LG4"/>
</dbReference>
<name>A0A4D6LN61_VIGUN</name>
<protein>
    <submittedName>
        <fullName evidence="1">Uncharacterized protein</fullName>
    </submittedName>
</protein>
<proteinExistence type="predicted"/>
<dbReference type="AlphaFoldDB" id="A0A4D6LN61"/>
<organism evidence="1 2">
    <name type="scientific">Vigna unguiculata</name>
    <name type="common">Cowpea</name>
    <dbReference type="NCBI Taxonomy" id="3917"/>
    <lineage>
        <taxon>Eukaryota</taxon>
        <taxon>Viridiplantae</taxon>
        <taxon>Streptophyta</taxon>
        <taxon>Embryophyta</taxon>
        <taxon>Tracheophyta</taxon>
        <taxon>Spermatophyta</taxon>
        <taxon>Magnoliopsida</taxon>
        <taxon>eudicotyledons</taxon>
        <taxon>Gunneridae</taxon>
        <taxon>Pentapetalae</taxon>
        <taxon>rosids</taxon>
        <taxon>fabids</taxon>
        <taxon>Fabales</taxon>
        <taxon>Fabaceae</taxon>
        <taxon>Papilionoideae</taxon>
        <taxon>50 kb inversion clade</taxon>
        <taxon>NPAAA clade</taxon>
        <taxon>indigoferoid/millettioid clade</taxon>
        <taxon>Phaseoleae</taxon>
        <taxon>Vigna</taxon>
    </lineage>
</organism>
<accession>A0A4D6LN61</accession>
<gene>
    <name evidence="1" type="ORF">DEO72_LG4g1237</name>
</gene>